<reference evidence="7" key="1">
    <citation type="journal article" date="2021" name="Nat. Commun.">
        <title>Genetic determinants of endophytism in the Arabidopsis root mycobiome.</title>
        <authorList>
            <person name="Mesny F."/>
            <person name="Miyauchi S."/>
            <person name="Thiergart T."/>
            <person name="Pickel B."/>
            <person name="Atanasova L."/>
            <person name="Karlsson M."/>
            <person name="Huettel B."/>
            <person name="Barry K.W."/>
            <person name="Haridas S."/>
            <person name="Chen C."/>
            <person name="Bauer D."/>
            <person name="Andreopoulos W."/>
            <person name="Pangilinan J."/>
            <person name="LaButti K."/>
            <person name="Riley R."/>
            <person name="Lipzen A."/>
            <person name="Clum A."/>
            <person name="Drula E."/>
            <person name="Henrissat B."/>
            <person name="Kohler A."/>
            <person name="Grigoriev I.V."/>
            <person name="Martin F.M."/>
            <person name="Hacquard S."/>
        </authorList>
    </citation>
    <scope>NUCLEOTIDE SEQUENCE</scope>
    <source>
        <strain evidence="7">MPI-CAGE-CH-0235</strain>
    </source>
</reference>
<accession>A0A8K0WVA0</accession>
<keyword evidence="3 5" id="KW-1133">Transmembrane helix</keyword>
<keyword evidence="5 7" id="KW-0808">Transferase</keyword>
<feature type="transmembrane region" description="Helical" evidence="5">
    <location>
        <begin position="186"/>
        <end position="202"/>
    </location>
</feature>
<protein>
    <recommendedName>
        <fullName evidence="5">Protein-S-isoprenylcysteine O-methyltransferase</fullName>
        <ecNumber evidence="5">2.1.1.100</ecNumber>
    </recommendedName>
</protein>
<dbReference type="InterPro" id="IPR007269">
    <property type="entry name" value="ICMT_MeTrfase"/>
</dbReference>
<sequence length="236" mass="25825">MLWAQAGLVGAMAASALGSCAALLQPNPNPSKPRRPASDSIHGLNLTHKHWPKMAMAPVGLLTLHACGLALTYPSIPRWLLGHGADNGLNPDLFTWSPSTGIPLALLLGVGIPLRLAAYASLGANFTYALAEPDRLQTTGIYRYVQHPSYTALALLIWANVVLLARMDGPLGCLLPPSIFGALHKLHSWLAPVAFSVFLSLMRTRVLEEERMLEDKFGEEWRRWHARTARFIPGIW</sequence>
<feature type="signal peptide" evidence="6">
    <location>
        <begin position="1"/>
        <end position="22"/>
    </location>
</feature>
<keyword evidence="8" id="KW-1185">Reference proteome</keyword>
<dbReference type="OrthoDB" id="422086at2759"/>
<dbReference type="Proteomes" id="UP000813444">
    <property type="component" value="Unassembled WGS sequence"/>
</dbReference>
<dbReference type="Pfam" id="PF04140">
    <property type="entry name" value="ICMT"/>
    <property type="match status" value="1"/>
</dbReference>
<dbReference type="PANTHER" id="PTHR12714">
    <property type="entry name" value="PROTEIN-S ISOPRENYLCYSTEINE O-METHYLTRANSFERASE"/>
    <property type="match status" value="1"/>
</dbReference>
<dbReference type="GO" id="GO:0004671">
    <property type="term" value="F:protein C-terminal S-isoprenylcysteine carboxyl O-methyltransferase activity"/>
    <property type="evidence" value="ECO:0007669"/>
    <property type="project" value="UniProtKB-EC"/>
</dbReference>
<dbReference type="EMBL" id="JAGPNK010000003">
    <property type="protein sequence ID" value="KAH7324230.1"/>
    <property type="molecule type" value="Genomic_DNA"/>
</dbReference>
<evidence type="ECO:0000256" key="5">
    <source>
        <dbReference type="RuleBase" id="RU362022"/>
    </source>
</evidence>
<feature type="chain" id="PRO_5035457646" description="Protein-S-isoprenylcysteine O-methyltransferase" evidence="6">
    <location>
        <begin position="23"/>
        <end position="236"/>
    </location>
</feature>
<dbReference type="GO" id="GO:0032259">
    <property type="term" value="P:methylation"/>
    <property type="evidence" value="ECO:0007669"/>
    <property type="project" value="UniProtKB-KW"/>
</dbReference>
<evidence type="ECO:0000313" key="7">
    <source>
        <dbReference type="EMBL" id="KAH7324230.1"/>
    </source>
</evidence>
<proteinExistence type="inferred from homology"/>
<gene>
    <name evidence="7" type="ORF">B0I35DRAFT_406062</name>
</gene>
<name>A0A8K0WVA0_9HYPO</name>
<feature type="transmembrane region" description="Helical" evidence="5">
    <location>
        <begin position="102"/>
        <end position="128"/>
    </location>
</feature>
<dbReference type="GO" id="GO:0005789">
    <property type="term" value="C:endoplasmic reticulum membrane"/>
    <property type="evidence" value="ECO:0007669"/>
    <property type="project" value="UniProtKB-SubCell"/>
</dbReference>
<keyword evidence="5" id="KW-0256">Endoplasmic reticulum</keyword>
<evidence type="ECO:0000256" key="3">
    <source>
        <dbReference type="ARBA" id="ARBA00022989"/>
    </source>
</evidence>
<feature type="transmembrane region" description="Helical" evidence="5">
    <location>
        <begin position="149"/>
        <end position="166"/>
    </location>
</feature>
<keyword evidence="5 7" id="KW-0489">Methyltransferase</keyword>
<dbReference type="EC" id="2.1.1.100" evidence="5"/>
<dbReference type="PANTHER" id="PTHR12714:SF9">
    <property type="entry name" value="PROTEIN-S-ISOPRENYLCYSTEINE O-METHYLTRANSFERASE"/>
    <property type="match status" value="1"/>
</dbReference>
<comment type="subcellular location">
    <subcellularLocation>
        <location evidence="5">Endoplasmic reticulum membrane</location>
        <topology evidence="5">Multi-pass membrane protein</topology>
    </subcellularLocation>
    <subcellularLocation>
        <location evidence="1">Membrane</location>
        <topology evidence="1">Multi-pass membrane protein</topology>
    </subcellularLocation>
</comment>
<comment type="similarity">
    <text evidence="5">Belongs to the class VI-like SAM-binding methyltransferase superfamily. Isoprenylcysteine carboxyl methyltransferase family.</text>
</comment>
<dbReference type="GO" id="GO:0006656">
    <property type="term" value="P:phosphatidylcholine biosynthetic process"/>
    <property type="evidence" value="ECO:0007669"/>
    <property type="project" value="UniProtKB-UniPathway"/>
</dbReference>
<dbReference type="AlphaFoldDB" id="A0A8K0WVA0"/>
<keyword evidence="5" id="KW-0949">S-adenosyl-L-methionine</keyword>
<organism evidence="7 8">
    <name type="scientific">Stachybotrys elegans</name>
    <dbReference type="NCBI Taxonomy" id="80388"/>
    <lineage>
        <taxon>Eukaryota</taxon>
        <taxon>Fungi</taxon>
        <taxon>Dikarya</taxon>
        <taxon>Ascomycota</taxon>
        <taxon>Pezizomycotina</taxon>
        <taxon>Sordariomycetes</taxon>
        <taxon>Hypocreomycetidae</taxon>
        <taxon>Hypocreales</taxon>
        <taxon>Stachybotryaceae</taxon>
        <taxon>Stachybotrys</taxon>
    </lineage>
</organism>
<evidence type="ECO:0000313" key="8">
    <source>
        <dbReference type="Proteomes" id="UP000813444"/>
    </source>
</evidence>
<keyword evidence="6" id="KW-0732">Signal</keyword>
<dbReference type="UniPathway" id="UPA00753"/>
<keyword evidence="2 5" id="KW-0812">Transmembrane</keyword>
<evidence type="ECO:0000256" key="2">
    <source>
        <dbReference type="ARBA" id="ARBA00022692"/>
    </source>
</evidence>
<dbReference type="Gene3D" id="1.20.120.1630">
    <property type="match status" value="1"/>
</dbReference>
<comment type="caution">
    <text evidence="7">The sequence shown here is derived from an EMBL/GenBank/DDBJ whole genome shotgun (WGS) entry which is preliminary data.</text>
</comment>
<comment type="caution">
    <text evidence="5">Lacks conserved residue(s) required for the propagation of feature annotation.</text>
</comment>
<evidence type="ECO:0000256" key="6">
    <source>
        <dbReference type="SAM" id="SignalP"/>
    </source>
</evidence>
<evidence type="ECO:0000256" key="4">
    <source>
        <dbReference type="ARBA" id="ARBA00023136"/>
    </source>
</evidence>
<comment type="catalytic activity">
    <reaction evidence="5">
        <text>[protein]-C-terminal S-[(2E,6E)-farnesyl]-L-cysteine + S-adenosyl-L-methionine = [protein]-C-terminal S-[(2E,6E)-farnesyl]-L-cysteine methyl ester + S-adenosyl-L-homocysteine</text>
        <dbReference type="Rhea" id="RHEA:21672"/>
        <dbReference type="Rhea" id="RHEA-COMP:12125"/>
        <dbReference type="Rhea" id="RHEA-COMP:12126"/>
        <dbReference type="ChEBI" id="CHEBI:57856"/>
        <dbReference type="ChEBI" id="CHEBI:59789"/>
        <dbReference type="ChEBI" id="CHEBI:90510"/>
        <dbReference type="ChEBI" id="CHEBI:90511"/>
        <dbReference type="EC" id="2.1.1.100"/>
    </reaction>
</comment>
<keyword evidence="4 5" id="KW-0472">Membrane</keyword>
<evidence type="ECO:0000256" key="1">
    <source>
        <dbReference type="ARBA" id="ARBA00004141"/>
    </source>
</evidence>